<reference evidence="1 2" key="1">
    <citation type="submission" date="2014-10" db="EMBL/GenBank/DDBJ databases">
        <title>Pan-genome analysis of Brazilian lineage A amoebal mimiviruses.</title>
        <authorList>
            <person name="Assis F.L."/>
            <person name="Abrahao J.S."/>
            <person name="Kroon E.G."/>
            <person name="Dornas F.P."/>
            <person name="Andrade K.R."/>
            <person name="Borato P.V.M."/>
            <person name="Pilotto M.R."/>
            <person name="Benamar S."/>
            <person name="LaScola B."/>
            <person name="Colson P."/>
        </authorList>
    </citation>
    <scope>NUCLEOTIDE SEQUENCE [LARGE SCALE GENOMIC DNA]</scope>
    <source>
        <strain evidence="1 2">Oyster</strain>
    </source>
</reference>
<evidence type="ECO:0000313" key="1">
    <source>
        <dbReference type="EMBL" id="AKI78836.1"/>
    </source>
</evidence>
<sequence length="144" mass="17176">MFHLFFNLDQQLNLEKIFNELEINENGTYSVKATKIKPYYFEYISIPESKKYIFKNNNPIFSKIIFEIKYLRQNISVTIHSTGKTIIICKDISDYENILLHILKIIQLKEYTISNFICHKIFYNSTTKKSEYETIMLNPISAKR</sequence>
<dbReference type="Proteomes" id="UP000241474">
    <property type="component" value="Segment"/>
</dbReference>
<proteinExistence type="predicted"/>
<organismHost>
    <name type="scientific">Acanthamoeba polyphaga</name>
    <name type="common">Amoeba</name>
    <dbReference type="NCBI Taxonomy" id="5757"/>
</organismHost>
<name>A0A0G2Y6U1_MIMIV</name>
<accession>A0A0G2Y6U1</accession>
<organism evidence="1 2">
    <name type="scientific">Acanthamoeba polyphaga mimivirus</name>
    <name type="common">APMV</name>
    <dbReference type="NCBI Taxonomy" id="212035"/>
    <lineage>
        <taxon>Viruses</taxon>
        <taxon>Varidnaviria</taxon>
        <taxon>Bamfordvirae</taxon>
        <taxon>Nucleocytoviricota</taxon>
        <taxon>Megaviricetes</taxon>
        <taxon>Imitervirales</taxon>
        <taxon>Mimiviridae</taxon>
        <taxon>Megamimivirinae</taxon>
        <taxon>Mimivirus</taxon>
        <taxon>Mimivirus bradfordmassiliense</taxon>
    </lineage>
</organism>
<dbReference type="EMBL" id="KM982401">
    <property type="protein sequence ID" value="AKI78836.1"/>
    <property type="molecule type" value="Genomic_DNA"/>
</dbReference>
<evidence type="ECO:0000313" key="2">
    <source>
        <dbReference type="Proteomes" id="UP000241474"/>
    </source>
</evidence>
<protein>
    <submittedName>
        <fullName evidence="1">Uncharacterized protein</fullName>
    </submittedName>
</protein>